<sequence>MTEPTAKTFWFRVHFHDGKSLDYLAGHPLIAEKKARAAHPGGFVKKIKLIREEKPNAR</sequence>
<protein>
    <submittedName>
        <fullName evidence="1">Uncharacterized protein</fullName>
    </submittedName>
</protein>
<comment type="caution">
    <text evidence="1">The sequence shown here is derived from an EMBL/GenBank/DDBJ whole genome shotgun (WGS) entry which is preliminary data.</text>
</comment>
<dbReference type="Proteomes" id="UP000757604">
    <property type="component" value="Unassembled WGS sequence"/>
</dbReference>
<evidence type="ECO:0000313" key="1">
    <source>
        <dbReference type="EMBL" id="MBW9062409.1"/>
    </source>
</evidence>
<keyword evidence="2" id="KW-1185">Reference proteome</keyword>
<accession>A0ABS7H596</accession>
<reference evidence="1 2" key="1">
    <citation type="journal article" date="2021" name="MBio">
        <title>Poor Competitiveness of Bradyrhizobium in Pigeon Pea Root Colonization in Indian Soils.</title>
        <authorList>
            <person name="Chalasani D."/>
            <person name="Basu A."/>
            <person name="Pullabhotla S.V.S.R.N."/>
            <person name="Jorrin B."/>
            <person name="Neal A.L."/>
            <person name="Poole P.S."/>
            <person name="Podile A.R."/>
            <person name="Tkacz A."/>
        </authorList>
    </citation>
    <scope>NUCLEOTIDE SEQUENCE [LARGE SCALE GENOMIC DNA]</scope>
    <source>
        <strain evidence="1 2">HU44</strain>
    </source>
</reference>
<dbReference type="RefSeq" id="WP_220370464.1">
    <property type="nucleotide sequence ID" value="NZ_JAEUAO010000001.1"/>
</dbReference>
<proteinExistence type="predicted"/>
<gene>
    <name evidence="1" type="ORF">JNB71_03665</name>
</gene>
<evidence type="ECO:0000313" key="2">
    <source>
        <dbReference type="Proteomes" id="UP000757604"/>
    </source>
</evidence>
<dbReference type="EMBL" id="JAEUAO010000001">
    <property type="protein sequence ID" value="MBW9062409.1"/>
    <property type="molecule type" value="Genomic_DNA"/>
</dbReference>
<name>A0ABS7H596_9HYPH</name>
<organism evidence="1 2">
    <name type="scientific">Rhizobium herbae</name>
    <dbReference type="NCBI Taxonomy" id="508661"/>
    <lineage>
        <taxon>Bacteria</taxon>
        <taxon>Pseudomonadati</taxon>
        <taxon>Pseudomonadota</taxon>
        <taxon>Alphaproteobacteria</taxon>
        <taxon>Hyphomicrobiales</taxon>
        <taxon>Rhizobiaceae</taxon>
        <taxon>Rhizobium/Agrobacterium group</taxon>
        <taxon>Rhizobium</taxon>
    </lineage>
</organism>